<dbReference type="InterPro" id="IPR036249">
    <property type="entry name" value="Thioredoxin-like_sf"/>
</dbReference>
<dbReference type="Proteomes" id="UP000321362">
    <property type="component" value="Chromosome"/>
</dbReference>
<dbReference type="RefSeq" id="WP_147051646.1">
    <property type="nucleotide sequence ID" value="NZ_CP042437.1"/>
</dbReference>
<evidence type="ECO:0000259" key="1">
    <source>
        <dbReference type="Pfam" id="PF00578"/>
    </source>
</evidence>
<reference evidence="2 3" key="1">
    <citation type="journal article" date="2013" name="J. Microbiol.">
        <title>Mucilaginibacter ginsenosidivorax sp. nov., with ginsenoside converting activity isolated from sediment.</title>
        <authorList>
            <person name="Kim J.K."/>
            <person name="Choi T.E."/>
            <person name="Liu Q.M."/>
            <person name="Park H.Y."/>
            <person name="Yi T.H."/>
            <person name="Yoon M.H."/>
            <person name="Kim S.C."/>
            <person name="Im W.T."/>
        </authorList>
    </citation>
    <scope>NUCLEOTIDE SEQUENCE [LARGE SCALE GENOMIC DNA]</scope>
    <source>
        <strain evidence="2 3">KHI28</strain>
    </source>
</reference>
<gene>
    <name evidence="2" type="ORF">FSB76_00435</name>
</gene>
<dbReference type="Gene3D" id="3.40.30.10">
    <property type="entry name" value="Glutaredoxin"/>
    <property type="match status" value="1"/>
</dbReference>
<dbReference type="GO" id="GO:0016209">
    <property type="term" value="F:antioxidant activity"/>
    <property type="evidence" value="ECO:0007669"/>
    <property type="project" value="InterPro"/>
</dbReference>
<dbReference type="Pfam" id="PF00578">
    <property type="entry name" value="AhpC-TSA"/>
    <property type="match status" value="1"/>
</dbReference>
<evidence type="ECO:0000313" key="2">
    <source>
        <dbReference type="EMBL" id="QEC74488.1"/>
    </source>
</evidence>
<keyword evidence="3" id="KW-1185">Reference proteome</keyword>
<feature type="domain" description="Alkyl hydroperoxide reductase subunit C/ Thiol specific antioxidant" evidence="1">
    <location>
        <begin position="59"/>
        <end position="180"/>
    </location>
</feature>
<dbReference type="InterPro" id="IPR000866">
    <property type="entry name" value="AhpC/TSA"/>
</dbReference>
<dbReference type="AlphaFoldDB" id="A0A5B8VW91"/>
<dbReference type="OrthoDB" id="645652at2"/>
<proteinExistence type="predicted"/>
<name>A0A5B8VW91_9SPHI</name>
<protein>
    <submittedName>
        <fullName evidence="2">Peroxiredoxin family protein</fullName>
    </submittedName>
</protein>
<dbReference type="EMBL" id="CP042437">
    <property type="protein sequence ID" value="QEC74488.1"/>
    <property type="molecule type" value="Genomic_DNA"/>
</dbReference>
<evidence type="ECO:0000313" key="3">
    <source>
        <dbReference type="Proteomes" id="UP000321362"/>
    </source>
</evidence>
<sequence>MSTATNKYPFFDLSEIVPDHDIAFKPYCALQPVKAGNYIPDLKFSNDYTRWQSFFNGAQTHGPIALRQLLKKPLVIAFYSHHWKEQGFELLKQLNNIQQEIRANGGSLLIISDERTDELAKQAWENSFTLNFYHDEEKNIAQTFRVYSDNDPVWNRFSGIDVNVPLLATYIVDANKQVIYNHIDLDFLGTFNGEAIITSVYESSLIANSRKSA</sequence>
<dbReference type="SUPFAM" id="SSF52833">
    <property type="entry name" value="Thioredoxin-like"/>
    <property type="match status" value="1"/>
</dbReference>
<dbReference type="KEGG" id="mgk:FSB76_00435"/>
<dbReference type="GO" id="GO:0016491">
    <property type="term" value="F:oxidoreductase activity"/>
    <property type="evidence" value="ECO:0007669"/>
    <property type="project" value="InterPro"/>
</dbReference>
<accession>A0A5B8VW91</accession>
<organism evidence="2 3">
    <name type="scientific">Mucilaginibacter ginsenosidivorax</name>
    <dbReference type="NCBI Taxonomy" id="862126"/>
    <lineage>
        <taxon>Bacteria</taxon>
        <taxon>Pseudomonadati</taxon>
        <taxon>Bacteroidota</taxon>
        <taxon>Sphingobacteriia</taxon>
        <taxon>Sphingobacteriales</taxon>
        <taxon>Sphingobacteriaceae</taxon>
        <taxon>Mucilaginibacter</taxon>
    </lineage>
</organism>